<dbReference type="Gene3D" id="3.40.630.30">
    <property type="match status" value="1"/>
</dbReference>
<proteinExistence type="predicted"/>
<keyword evidence="5" id="KW-1185">Reference proteome</keyword>
<accession>A0ABQ4S8E8</accession>
<sequence length="209" mass="22674">MTQTSASPALAPDGLTLIPATHVAAVVTSLEMHAPPDRPVAPLPLVRIDADLPRYRALYARVGAPWLWFSRARLGDAALGSILNHPDVEAYALDQDGTDVGLLELDWRVPGEAEIAFFGLVPEAVGRGTGRRLMAEAQARAWRRPIARLWVHTCTFDHPGAVAFYERSGFRAFARAVEVVPDPRLDGTLPRSAAPHVPLLADRAALTPR</sequence>
<reference evidence="4" key="2">
    <citation type="submission" date="2021-08" db="EMBL/GenBank/DDBJ databases">
        <authorList>
            <person name="Tani A."/>
            <person name="Ola A."/>
            <person name="Ogura Y."/>
            <person name="Katsura K."/>
            <person name="Hayashi T."/>
        </authorList>
    </citation>
    <scope>NUCLEOTIDE SEQUENCE</scope>
    <source>
        <strain evidence="4">DSM 17168</strain>
    </source>
</reference>
<feature type="domain" description="N-acetyltransferase" evidence="3">
    <location>
        <begin position="43"/>
        <end position="195"/>
    </location>
</feature>
<name>A0ABQ4S8E8_9HYPH</name>
<dbReference type="InterPro" id="IPR000182">
    <property type="entry name" value="GNAT_dom"/>
</dbReference>
<evidence type="ECO:0000313" key="4">
    <source>
        <dbReference type="EMBL" id="GJD99429.1"/>
    </source>
</evidence>
<dbReference type="PANTHER" id="PTHR43800:SF1">
    <property type="entry name" value="PEPTIDYL-LYSINE N-ACETYLTRANSFERASE YJAB"/>
    <property type="match status" value="1"/>
</dbReference>
<organism evidence="4 5">
    <name type="scientific">Methylobacterium isbiliense</name>
    <dbReference type="NCBI Taxonomy" id="315478"/>
    <lineage>
        <taxon>Bacteria</taxon>
        <taxon>Pseudomonadati</taxon>
        <taxon>Pseudomonadota</taxon>
        <taxon>Alphaproteobacteria</taxon>
        <taxon>Hyphomicrobiales</taxon>
        <taxon>Methylobacteriaceae</taxon>
        <taxon>Methylobacterium</taxon>
    </lineage>
</organism>
<reference evidence="4" key="1">
    <citation type="journal article" date="2021" name="Front. Microbiol.">
        <title>Comprehensive Comparative Genomics and Phenotyping of Methylobacterium Species.</title>
        <authorList>
            <person name="Alessa O."/>
            <person name="Ogura Y."/>
            <person name="Fujitani Y."/>
            <person name="Takami H."/>
            <person name="Hayashi T."/>
            <person name="Sahin N."/>
            <person name="Tani A."/>
        </authorList>
    </citation>
    <scope>NUCLEOTIDE SEQUENCE</scope>
    <source>
        <strain evidence="4">DSM 17168</strain>
    </source>
</reference>
<dbReference type="Proteomes" id="UP001055153">
    <property type="component" value="Unassembled WGS sequence"/>
</dbReference>
<protein>
    <submittedName>
        <fullName evidence="4">dTDP-fucosamine acetyltransferase</fullName>
    </submittedName>
</protein>
<dbReference type="RefSeq" id="WP_238234316.1">
    <property type="nucleotide sequence ID" value="NZ_BPQQ01000016.1"/>
</dbReference>
<comment type="caution">
    <text evidence="4">The sequence shown here is derived from an EMBL/GenBank/DDBJ whole genome shotgun (WGS) entry which is preliminary data.</text>
</comment>
<keyword evidence="1" id="KW-0808">Transferase</keyword>
<dbReference type="InterPro" id="IPR016181">
    <property type="entry name" value="Acyl_CoA_acyltransferase"/>
</dbReference>
<dbReference type="EMBL" id="BPQQ01000016">
    <property type="protein sequence ID" value="GJD99429.1"/>
    <property type="molecule type" value="Genomic_DNA"/>
</dbReference>
<dbReference type="PANTHER" id="PTHR43800">
    <property type="entry name" value="PEPTIDYL-LYSINE N-ACETYLTRANSFERASE YJAB"/>
    <property type="match status" value="1"/>
</dbReference>
<gene>
    <name evidence="4" type="primary">wecD</name>
    <name evidence="4" type="ORF">GMJLKIPL_1346</name>
</gene>
<dbReference type="SUPFAM" id="SSF55729">
    <property type="entry name" value="Acyl-CoA N-acyltransferases (Nat)"/>
    <property type="match status" value="1"/>
</dbReference>
<dbReference type="Pfam" id="PF00583">
    <property type="entry name" value="Acetyltransf_1"/>
    <property type="match status" value="1"/>
</dbReference>
<dbReference type="PROSITE" id="PS51186">
    <property type="entry name" value="GNAT"/>
    <property type="match status" value="1"/>
</dbReference>
<keyword evidence="2" id="KW-0012">Acyltransferase</keyword>
<dbReference type="CDD" id="cd04301">
    <property type="entry name" value="NAT_SF"/>
    <property type="match status" value="1"/>
</dbReference>
<evidence type="ECO:0000313" key="5">
    <source>
        <dbReference type="Proteomes" id="UP001055153"/>
    </source>
</evidence>
<evidence type="ECO:0000256" key="2">
    <source>
        <dbReference type="ARBA" id="ARBA00023315"/>
    </source>
</evidence>
<evidence type="ECO:0000259" key="3">
    <source>
        <dbReference type="PROSITE" id="PS51186"/>
    </source>
</evidence>
<evidence type="ECO:0000256" key="1">
    <source>
        <dbReference type="ARBA" id="ARBA00022679"/>
    </source>
</evidence>